<comment type="caution">
    <text evidence="1">The sequence shown here is derived from an EMBL/GenBank/DDBJ whole genome shotgun (WGS) entry which is preliminary data.</text>
</comment>
<dbReference type="AlphaFoldDB" id="A0A8S1LAM2"/>
<gene>
    <name evidence="1" type="ORF">PSON_ATCC_30995.1.T0160004</name>
</gene>
<dbReference type="Proteomes" id="UP000692954">
    <property type="component" value="Unassembled WGS sequence"/>
</dbReference>
<dbReference type="EMBL" id="CAJJDN010000016">
    <property type="protein sequence ID" value="CAD8061836.1"/>
    <property type="molecule type" value="Genomic_DNA"/>
</dbReference>
<evidence type="ECO:0000313" key="2">
    <source>
        <dbReference type="Proteomes" id="UP000692954"/>
    </source>
</evidence>
<keyword evidence="2" id="KW-1185">Reference proteome</keyword>
<organism evidence="1 2">
    <name type="scientific">Paramecium sonneborni</name>
    <dbReference type="NCBI Taxonomy" id="65129"/>
    <lineage>
        <taxon>Eukaryota</taxon>
        <taxon>Sar</taxon>
        <taxon>Alveolata</taxon>
        <taxon>Ciliophora</taxon>
        <taxon>Intramacronucleata</taxon>
        <taxon>Oligohymenophorea</taxon>
        <taxon>Peniculida</taxon>
        <taxon>Parameciidae</taxon>
        <taxon>Paramecium</taxon>
    </lineage>
</organism>
<sequence>MEFRYHKYFCILLPSNSINLMDNLYIHSNQDLYRSHMMDNRQFTALRQKYFLVKPILYLYQRMQMLFKHDQMIQFQNSQFQLKKECYHKIKLQFDNLKGKCRNMYMKMILLQIKHFQIIMYLEKMNLLTQNPHLCNCLRYKFERMDMYYLKQCNFLQGQYK</sequence>
<protein>
    <submittedName>
        <fullName evidence="1">Uncharacterized protein</fullName>
    </submittedName>
</protein>
<proteinExistence type="predicted"/>
<accession>A0A8S1LAM2</accession>
<name>A0A8S1LAM2_9CILI</name>
<evidence type="ECO:0000313" key="1">
    <source>
        <dbReference type="EMBL" id="CAD8061836.1"/>
    </source>
</evidence>
<reference evidence="1" key="1">
    <citation type="submission" date="2021-01" db="EMBL/GenBank/DDBJ databases">
        <authorList>
            <consortium name="Genoscope - CEA"/>
            <person name="William W."/>
        </authorList>
    </citation>
    <scope>NUCLEOTIDE SEQUENCE</scope>
</reference>